<accession>A0A0L0C2L7</accession>
<reference evidence="5 6" key="1">
    <citation type="journal article" date="2015" name="Nat. Commun.">
        <title>Lucilia cuprina genome unlocks parasitic fly biology to underpin future interventions.</title>
        <authorList>
            <person name="Anstead C.A."/>
            <person name="Korhonen P.K."/>
            <person name="Young N.D."/>
            <person name="Hall R.S."/>
            <person name="Jex A.R."/>
            <person name="Murali S.C."/>
            <person name="Hughes D.S."/>
            <person name="Lee S.F."/>
            <person name="Perry T."/>
            <person name="Stroehlein A.J."/>
            <person name="Ansell B.R."/>
            <person name="Breugelmans B."/>
            <person name="Hofmann A."/>
            <person name="Qu J."/>
            <person name="Dugan S."/>
            <person name="Lee S.L."/>
            <person name="Chao H."/>
            <person name="Dinh H."/>
            <person name="Han Y."/>
            <person name="Doddapaneni H.V."/>
            <person name="Worley K.C."/>
            <person name="Muzny D.M."/>
            <person name="Ioannidis P."/>
            <person name="Waterhouse R.M."/>
            <person name="Zdobnov E.M."/>
            <person name="James P.J."/>
            <person name="Bagnall N.H."/>
            <person name="Kotze A.C."/>
            <person name="Gibbs R.A."/>
            <person name="Richards S."/>
            <person name="Batterham P."/>
            <person name="Gasser R.B."/>
        </authorList>
    </citation>
    <scope>NUCLEOTIDE SEQUENCE [LARGE SCALE GENOMIC DNA]</scope>
    <source>
        <strain evidence="5 6">LS</strain>
        <tissue evidence="5">Full body</tissue>
    </source>
</reference>
<dbReference type="InterPro" id="IPR016187">
    <property type="entry name" value="CTDL_fold"/>
</dbReference>
<comment type="caution">
    <text evidence="5">The sequence shown here is derived from an EMBL/GenBank/DDBJ whole genome shotgun (WGS) entry which is preliminary data.</text>
</comment>
<proteinExistence type="predicted"/>
<evidence type="ECO:0000313" key="6">
    <source>
        <dbReference type="Proteomes" id="UP000037069"/>
    </source>
</evidence>
<dbReference type="PROSITE" id="PS50041">
    <property type="entry name" value="C_TYPE_LECTIN_2"/>
    <property type="match status" value="2"/>
</dbReference>
<dbReference type="CDD" id="cd00037">
    <property type="entry name" value="CLECT"/>
    <property type="match status" value="2"/>
</dbReference>
<dbReference type="Pfam" id="PF00059">
    <property type="entry name" value="Lectin_C"/>
    <property type="match status" value="2"/>
</dbReference>
<feature type="chain" id="PRO_5005535691" description="C-type lectin domain-containing protein" evidence="3">
    <location>
        <begin position="24"/>
        <end position="573"/>
    </location>
</feature>
<name>A0A0L0C2L7_LUCCU</name>
<evidence type="ECO:0000313" key="5">
    <source>
        <dbReference type="EMBL" id="KNC25669.1"/>
    </source>
</evidence>
<feature type="domain" description="C-type lectin" evidence="4">
    <location>
        <begin position="293"/>
        <end position="416"/>
    </location>
</feature>
<dbReference type="OrthoDB" id="8064111at2759"/>
<evidence type="ECO:0000256" key="3">
    <source>
        <dbReference type="SAM" id="SignalP"/>
    </source>
</evidence>
<dbReference type="Gene3D" id="3.10.100.10">
    <property type="entry name" value="Mannose-Binding Protein A, subunit A"/>
    <property type="match status" value="2"/>
</dbReference>
<keyword evidence="2" id="KW-0175">Coiled coil</keyword>
<evidence type="ECO:0000256" key="2">
    <source>
        <dbReference type="SAM" id="Coils"/>
    </source>
</evidence>
<keyword evidence="1" id="KW-1015">Disulfide bond</keyword>
<organism evidence="5 6">
    <name type="scientific">Lucilia cuprina</name>
    <name type="common">Green bottle fly</name>
    <name type="synonym">Australian sheep blowfly</name>
    <dbReference type="NCBI Taxonomy" id="7375"/>
    <lineage>
        <taxon>Eukaryota</taxon>
        <taxon>Metazoa</taxon>
        <taxon>Ecdysozoa</taxon>
        <taxon>Arthropoda</taxon>
        <taxon>Hexapoda</taxon>
        <taxon>Insecta</taxon>
        <taxon>Pterygota</taxon>
        <taxon>Neoptera</taxon>
        <taxon>Endopterygota</taxon>
        <taxon>Diptera</taxon>
        <taxon>Brachycera</taxon>
        <taxon>Muscomorpha</taxon>
        <taxon>Oestroidea</taxon>
        <taxon>Calliphoridae</taxon>
        <taxon>Luciliinae</taxon>
        <taxon>Lucilia</taxon>
    </lineage>
</organism>
<protein>
    <recommendedName>
        <fullName evidence="4">C-type lectin domain-containing protein</fullName>
    </recommendedName>
</protein>
<dbReference type="SUPFAM" id="SSF56436">
    <property type="entry name" value="C-type lectin-like"/>
    <property type="match status" value="2"/>
</dbReference>
<evidence type="ECO:0000256" key="1">
    <source>
        <dbReference type="ARBA" id="ARBA00023157"/>
    </source>
</evidence>
<feature type="signal peptide" evidence="3">
    <location>
        <begin position="1"/>
        <end position="23"/>
    </location>
</feature>
<dbReference type="PROSITE" id="PS00615">
    <property type="entry name" value="C_TYPE_LECTIN_1"/>
    <property type="match status" value="1"/>
</dbReference>
<dbReference type="EMBL" id="JRES01001084">
    <property type="protein sequence ID" value="KNC25669.1"/>
    <property type="molecule type" value="Genomic_DNA"/>
</dbReference>
<dbReference type="InterPro" id="IPR001304">
    <property type="entry name" value="C-type_lectin-like"/>
</dbReference>
<sequence>MSFVFLCEIIVFLFIFKINKISSIGQFYKTIENKQYYVNPDYEYTFDNSIIECFKMNMTLVSIDTIAEEKSLSELLLNKTIFSQIPQLWIGGLRIPQTRTFIWITTGRPFDNWYSGVPDYNHNCVFIGWNDQYKWTDGTCTNKRGYICEHPSERQLQEDHEKLKENFKMEIQKRENLQLELNTEKELSANLKAQLQQIKTIEENRNQALKIQSQNTQREQQLQNGEPKLVPVLKNQEEEYRQIIAQKEYKNYKYFDLINNIKMRLATFYQIIAVLIISKINGIYTSGKMYTTATNKLYFINPDQKYTWFDGLSECLKMNMTLVSIETQPKSEKINTLVKSIFKKNIILWVGGILTHYPDSRNYIWINTGEKFTYTFWKYLNPDFSLNNEYCIQIGSASDMEWNDNVCAVKYGFICEYDEKNLRAEQYKLEMERNLQKCQQDLKEQIILKDTREMVFEELKKLRDLQKHQLELGQQLQKETRNLYEALQKQQEWQNFIAKQLQTLEPEENQENENKNRKYRAISFQFNQNTYQLKDWSIISPGPHTTIPPNKACKPCNLTTVRNFEDNSMKLGM</sequence>
<dbReference type="PANTHER" id="PTHR22803">
    <property type="entry name" value="MANNOSE, PHOSPHOLIPASE, LECTIN RECEPTOR RELATED"/>
    <property type="match status" value="1"/>
</dbReference>
<dbReference type="InterPro" id="IPR050111">
    <property type="entry name" value="C-type_lectin/snaclec_domain"/>
</dbReference>
<feature type="non-terminal residue" evidence="5">
    <location>
        <position position="573"/>
    </location>
</feature>
<feature type="domain" description="C-type lectin" evidence="4">
    <location>
        <begin position="31"/>
        <end position="149"/>
    </location>
</feature>
<feature type="coiled-coil region" evidence="2">
    <location>
        <begin position="153"/>
        <end position="211"/>
    </location>
</feature>
<dbReference type="InterPro" id="IPR018378">
    <property type="entry name" value="C-type_lectin_CS"/>
</dbReference>
<dbReference type="InterPro" id="IPR016186">
    <property type="entry name" value="C-type_lectin-like/link_sf"/>
</dbReference>
<dbReference type="SMART" id="SM00034">
    <property type="entry name" value="CLECT"/>
    <property type="match status" value="2"/>
</dbReference>
<gene>
    <name evidence="5" type="ORF">FF38_06714</name>
</gene>
<dbReference type="Proteomes" id="UP000037069">
    <property type="component" value="Unassembled WGS sequence"/>
</dbReference>
<keyword evidence="3" id="KW-0732">Signal</keyword>
<dbReference type="AlphaFoldDB" id="A0A0L0C2L7"/>
<evidence type="ECO:0000259" key="4">
    <source>
        <dbReference type="PROSITE" id="PS50041"/>
    </source>
</evidence>
<keyword evidence="6" id="KW-1185">Reference proteome</keyword>